<name>A0A0A2WKV8_9GAMM</name>
<dbReference type="SUPFAM" id="SSF46689">
    <property type="entry name" value="Homeodomain-like"/>
    <property type="match status" value="1"/>
</dbReference>
<dbReference type="Gene3D" id="3.40.50.2300">
    <property type="match status" value="1"/>
</dbReference>
<dbReference type="GO" id="GO:0043565">
    <property type="term" value="F:sequence-specific DNA binding"/>
    <property type="evidence" value="ECO:0007669"/>
    <property type="project" value="InterPro"/>
</dbReference>
<accession>A0A0A2WKV8</accession>
<dbReference type="InterPro" id="IPR025944">
    <property type="entry name" value="Sigma_54_int_dom_CS"/>
</dbReference>
<dbReference type="InterPro" id="IPR011006">
    <property type="entry name" value="CheY-like_superfamily"/>
</dbReference>
<dbReference type="Pfam" id="PF25601">
    <property type="entry name" value="AAA_lid_14"/>
    <property type="match status" value="1"/>
</dbReference>
<evidence type="ECO:0000256" key="1">
    <source>
        <dbReference type="ARBA" id="ARBA00022741"/>
    </source>
</evidence>
<dbReference type="Pfam" id="PF00158">
    <property type="entry name" value="Sigma54_activat"/>
    <property type="match status" value="1"/>
</dbReference>
<dbReference type="InterPro" id="IPR058031">
    <property type="entry name" value="AAA_lid_NorR"/>
</dbReference>
<keyword evidence="4" id="KW-0238">DNA-binding</keyword>
<dbReference type="AlphaFoldDB" id="A0A0A2WKV8"/>
<dbReference type="PROSITE" id="PS00676">
    <property type="entry name" value="SIGMA54_INTERACT_2"/>
    <property type="match status" value="1"/>
</dbReference>
<dbReference type="Gene3D" id="1.10.8.60">
    <property type="match status" value="1"/>
</dbReference>
<dbReference type="InterPro" id="IPR002197">
    <property type="entry name" value="HTH_Fis"/>
</dbReference>
<gene>
    <name evidence="7" type="ORF">LF41_3012</name>
</gene>
<dbReference type="STRING" id="1300345.LF41_3012"/>
<dbReference type="PRINTS" id="PR01590">
    <property type="entry name" value="HTHFIS"/>
</dbReference>
<dbReference type="SUPFAM" id="SSF52540">
    <property type="entry name" value="P-loop containing nucleoside triphosphate hydrolases"/>
    <property type="match status" value="1"/>
</dbReference>
<dbReference type="Gene3D" id="3.40.50.300">
    <property type="entry name" value="P-loop containing nucleotide triphosphate hydrolases"/>
    <property type="match status" value="1"/>
</dbReference>
<keyword evidence="3" id="KW-0805">Transcription regulation</keyword>
<evidence type="ECO:0000256" key="5">
    <source>
        <dbReference type="ARBA" id="ARBA00023163"/>
    </source>
</evidence>
<dbReference type="PANTHER" id="PTHR32071">
    <property type="entry name" value="TRANSCRIPTIONAL REGULATORY PROTEIN"/>
    <property type="match status" value="1"/>
</dbReference>
<evidence type="ECO:0000256" key="3">
    <source>
        <dbReference type="ARBA" id="ARBA00023015"/>
    </source>
</evidence>
<dbReference type="Gene3D" id="1.10.10.60">
    <property type="entry name" value="Homeodomain-like"/>
    <property type="match status" value="1"/>
</dbReference>
<dbReference type="PATRIC" id="fig|1300345.3.peg.1555"/>
<dbReference type="SMART" id="SM00382">
    <property type="entry name" value="AAA"/>
    <property type="match status" value="1"/>
</dbReference>
<evidence type="ECO:0000256" key="2">
    <source>
        <dbReference type="ARBA" id="ARBA00022840"/>
    </source>
</evidence>
<dbReference type="OrthoDB" id="9804019at2"/>
<protein>
    <submittedName>
        <fullName evidence="7">Transcriptional regulatory protein</fullName>
    </submittedName>
</protein>
<keyword evidence="2" id="KW-0067">ATP-binding</keyword>
<dbReference type="RefSeq" id="WP_152599944.1">
    <property type="nucleotide sequence ID" value="NZ_JRKJ01000008.1"/>
</dbReference>
<dbReference type="eggNOG" id="COG2204">
    <property type="taxonomic scope" value="Bacteria"/>
</dbReference>
<dbReference type="CDD" id="cd00009">
    <property type="entry name" value="AAA"/>
    <property type="match status" value="1"/>
</dbReference>
<dbReference type="SUPFAM" id="SSF52172">
    <property type="entry name" value="CheY-like"/>
    <property type="match status" value="1"/>
</dbReference>
<evidence type="ECO:0000256" key="4">
    <source>
        <dbReference type="ARBA" id="ARBA00023125"/>
    </source>
</evidence>
<dbReference type="PROSITE" id="PS00688">
    <property type="entry name" value="SIGMA54_INTERACT_3"/>
    <property type="match status" value="1"/>
</dbReference>
<dbReference type="EMBL" id="JRKJ01000008">
    <property type="protein sequence ID" value="KGQ19362.1"/>
    <property type="molecule type" value="Genomic_DNA"/>
</dbReference>
<evidence type="ECO:0000259" key="6">
    <source>
        <dbReference type="PROSITE" id="PS50045"/>
    </source>
</evidence>
<dbReference type="InterPro" id="IPR009057">
    <property type="entry name" value="Homeodomain-like_sf"/>
</dbReference>
<keyword evidence="8" id="KW-1185">Reference proteome</keyword>
<evidence type="ECO:0000313" key="7">
    <source>
        <dbReference type="EMBL" id="KGQ19362.1"/>
    </source>
</evidence>
<dbReference type="InterPro" id="IPR025943">
    <property type="entry name" value="Sigma_54_int_dom_ATP-bd_2"/>
</dbReference>
<organism evidence="7 8">
    <name type="scientific">Lysobacter dokdonensis DS-58</name>
    <dbReference type="NCBI Taxonomy" id="1300345"/>
    <lineage>
        <taxon>Bacteria</taxon>
        <taxon>Pseudomonadati</taxon>
        <taxon>Pseudomonadota</taxon>
        <taxon>Gammaproteobacteria</taxon>
        <taxon>Lysobacterales</taxon>
        <taxon>Lysobacteraceae</taxon>
        <taxon>Noviluteimonas</taxon>
    </lineage>
</organism>
<reference evidence="7 8" key="1">
    <citation type="submission" date="2014-09" db="EMBL/GenBank/DDBJ databases">
        <title>Genome sequences of Lysobacter dokdonensis DS-58.</title>
        <authorList>
            <person name="Kim J.F."/>
            <person name="Kwak M.-J."/>
        </authorList>
    </citation>
    <scope>NUCLEOTIDE SEQUENCE [LARGE SCALE GENOMIC DNA]</scope>
    <source>
        <strain evidence="7 8">DS-58</strain>
    </source>
</reference>
<keyword evidence="1" id="KW-0547">Nucleotide-binding</keyword>
<dbReference type="GO" id="GO:0006355">
    <property type="term" value="P:regulation of DNA-templated transcription"/>
    <property type="evidence" value="ECO:0007669"/>
    <property type="project" value="InterPro"/>
</dbReference>
<dbReference type="InterPro" id="IPR003593">
    <property type="entry name" value="AAA+_ATPase"/>
</dbReference>
<dbReference type="PROSITE" id="PS00675">
    <property type="entry name" value="SIGMA54_INTERACT_1"/>
    <property type="match status" value="1"/>
</dbReference>
<dbReference type="FunFam" id="3.40.50.300:FF:000006">
    <property type="entry name" value="DNA-binding transcriptional regulator NtrC"/>
    <property type="match status" value="1"/>
</dbReference>
<keyword evidence="5" id="KW-0804">Transcription</keyword>
<dbReference type="InterPro" id="IPR025662">
    <property type="entry name" value="Sigma_54_int_dom_ATP-bd_1"/>
</dbReference>
<dbReference type="InterPro" id="IPR027417">
    <property type="entry name" value="P-loop_NTPase"/>
</dbReference>
<proteinExistence type="predicted"/>
<feature type="domain" description="Sigma-54 factor interaction" evidence="6">
    <location>
        <begin position="146"/>
        <end position="375"/>
    </location>
</feature>
<dbReference type="Proteomes" id="UP000030518">
    <property type="component" value="Unassembled WGS sequence"/>
</dbReference>
<sequence length="447" mass="48870">MLDTATGHAGAASAFLVVGDCRRGAEVASIVAGLDYRCVVETAESALRATGLARAPDLVIVATDDGNAAQALACLRCLRSAWDGARYLFVASESSEALAIAAFHAGAERYLREPWTADALVSELRMLTPGDAECACTEALVGSDRFVGRSNAVRQLKRQLARIAPTNSTVLITGESGTGKEVVAELIHANGQRADKQLVCLNTAAMPESLVESELFGHERGAFTGADRASEGKLSAANGGTVFLDEIGDVPLAVQAKLLRAIENREIHRVGASRSSTLDVRIIAATHQDLEQAIQEGRFRQDLYYRLNVLRVWIPPLRERPDDIPVLVQHYIRRFNRDLPRTIRGLSPRTMEALCAYHWPGNVRELRNVVEAVMVNTAPSATGIVDVMPEVMRRLAFAVGAPKSERERLLQVLRETNWNKSKAAAQLCCSRMTLYRKMHQHDVGLRQ</sequence>
<dbReference type="Pfam" id="PF02954">
    <property type="entry name" value="HTH_8"/>
    <property type="match status" value="1"/>
</dbReference>
<dbReference type="GO" id="GO:0005524">
    <property type="term" value="F:ATP binding"/>
    <property type="evidence" value="ECO:0007669"/>
    <property type="project" value="UniProtKB-KW"/>
</dbReference>
<dbReference type="InterPro" id="IPR002078">
    <property type="entry name" value="Sigma_54_int"/>
</dbReference>
<dbReference type="PROSITE" id="PS50045">
    <property type="entry name" value="SIGMA54_INTERACT_4"/>
    <property type="match status" value="1"/>
</dbReference>
<evidence type="ECO:0000313" key="8">
    <source>
        <dbReference type="Proteomes" id="UP000030518"/>
    </source>
</evidence>
<comment type="caution">
    <text evidence="7">The sequence shown here is derived from an EMBL/GenBank/DDBJ whole genome shotgun (WGS) entry which is preliminary data.</text>
</comment>